<reference evidence="1 2" key="1">
    <citation type="submission" date="2019-03" db="EMBL/GenBank/DDBJ databases">
        <title>First draft genome of Liparis tanakae, snailfish: a comprehensive survey of snailfish specific genes.</title>
        <authorList>
            <person name="Kim W."/>
            <person name="Song I."/>
            <person name="Jeong J.-H."/>
            <person name="Kim D."/>
            <person name="Kim S."/>
            <person name="Ryu S."/>
            <person name="Song J.Y."/>
            <person name="Lee S.K."/>
        </authorList>
    </citation>
    <scope>NUCLEOTIDE SEQUENCE [LARGE SCALE GENOMIC DNA]</scope>
    <source>
        <tissue evidence="1">Muscle</tissue>
    </source>
</reference>
<dbReference type="EMBL" id="SRLO01000702">
    <property type="protein sequence ID" value="TNN48309.1"/>
    <property type="molecule type" value="Genomic_DNA"/>
</dbReference>
<comment type="caution">
    <text evidence="1">The sequence shown here is derived from an EMBL/GenBank/DDBJ whole genome shotgun (WGS) entry which is preliminary data.</text>
</comment>
<accession>A0A4Z2G471</accession>
<gene>
    <name evidence="1" type="ORF">EYF80_041471</name>
</gene>
<dbReference type="AlphaFoldDB" id="A0A4Z2G471"/>
<protein>
    <submittedName>
        <fullName evidence="1">Uncharacterized protein</fullName>
    </submittedName>
</protein>
<keyword evidence="2" id="KW-1185">Reference proteome</keyword>
<name>A0A4Z2G471_9TELE</name>
<organism evidence="1 2">
    <name type="scientific">Liparis tanakae</name>
    <name type="common">Tanaka's snailfish</name>
    <dbReference type="NCBI Taxonomy" id="230148"/>
    <lineage>
        <taxon>Eukaryota</taxon>
        <taxon>Metazoa</taxon>
        <taxon>Chordata</taxon>
        <taxon>Craniata</taxon>
        <taxon>Vertebrata</taxon>
        <taxon>Euteleostomi</taxon>
        <taxon>Actinopterygii</taxon>
        <taxon>Neopterygii</taxon>
        <taxon>Teleostei</taxon>
        <taxon>Neoteleostei</taxon>
        <taxon>Acanthomorphata</taxon>
        <taxon>Eupercaria</taxon>
        <taxon>Perciformes</taxon>
        <taxon>Cottioidei</taxon>
        <taxon>Cottales</taxon>
        <taxon>Liparidae</taxon>
        <taxon>Liparis</taxon>
    </lineage>
</organism>
<evidence type="ECO:0000313" key="1">
    <source>
        <dbReference type="EMBL" id="TNN48309.1"/>
    </source>
</evidence>
<proteinExistence type="predicted"/>
<dbReference type="Proteomes" id="UP000314294">
    <property type="component" value="Unassembled WGS sequence"/>
</dbReference>
<sequence>MPPAELDEKTGDLSCAVVEQRMRGAAHRRSSWRSHCLIDAVRTYGNATFLTPWFLHTWTASRGGSVDMYVSAAPSGATPYSTYTLLSSFLPTARRKPERKDESSESFAYANRTGDAPISGMRLPKARCDWSSPTPPLPLPPLIDLSPPPPSHLSQGPFASFILHSIETDVQMERAGVFPLIPSKAAYCIL</sequence>
<evidence type="ECO:0000313" key="2">
    <source>
        <dbReference type="Proteomes" id="UP000314294"/>
    </source>
</evidence>